<dbReference type="Proteomes" id="UP000004095">
    <property type="component" value="Unassembled WGS sequence"/>
</dbReference>
<evidence type="ECO:0000313" key="2">
    <source>
        <dbReference type="EMBL" id="EAY27351.1"/>
    </source>
</evidence>
<gene>
    <name evidence="2" type="ORF">M23134_08303</name>
</gene>
<dbReference type="SUPFAM" id="SSF109854">
    <property type="entry name" value="DinB/YfiT-like putative metalloenzymes"/>
    <property type="match status" value="1"/>
</dbReference>
<accession>A1ZQH9</accession>
<dbReference type="eggNOG" id="COG2318">
    <property type="taxonomic scope" value="Bacteria"/>
</dbReference>
<dbReference type="Pfam" id="PF12867">
    <property type="entry name" value="DinB_2"/>
    <property type="match status" value="1"/>
</dbReference>
<evidence type="ECO:0000259" key="1">
    <source>
        <dbReference type="Pfam" id="PF12867"/>
    </source>
</evidence>
<protein>
    <recommendedName>
        <fullName evidence="1">DinB-like domain-containing protein</fullName>
    </recommendedName>
</protein>
<evidence type="ECO:0000313" key="3">
    <source>
        <dbReference type="Proteomes" id="UP000004095"/>
    </source>
</evidence>
<dbReference type="InterPro" id="IPR034660">
    <property type="entry name" value="DinB/YfiT-like"/>
</dbReference>
<dbReference type="RefSeq" id="WP_002699707.1">
    <property type="nucleotide sequence ID" value="NZ_AAWS01000024.1"/>
</dbReference>
<sequence>MTLQNWYQYVHTTTEQVIQTLQQDWQNLTTEQWQQSPAVQSWSMAECLEHLNIYARFYHSEIKRVLAQAPAAYQKPVEQVHSNWLGKFSINGVKLNEAGVPIKKARTVKKFEPIISLQSPQHVYQEFLQHQHTLTQLITQAKHVHLNKLKTRTSLHPLVKLRLGDCIHFVVAHNQRHMAQAQRVAITCGFTTTASAD</sequence>
<reference evidence="2 3" key="1">
    <citation type="submission" date="2007-01" db="EMBL/GenBank/DDBJ databases">
        <authorList>
            <person name="Haygood M."/>
            <person name="Podell S."/>
            <person name="Anderson C."/>
            <person name="Hopkinson B."/>
            <person name="Roe K."/>
            <person name="Barbeau K."/>
            <person name="Gaasterland T."/>
            <person name="Ferriera S."/>
            <person name="Johnson J."/>
            <person name="Kravitz S."/>
            <person name="Beeson K."/>
            <person name="Sutton G."/>
            <person name="Rogers Y.-H."/>
            <person name="Friedman R."/>
            <person name="Frazier M."/>
            <person name="Venter J.C."/>
        </authorList>
    </citation>
    <scope>NUCLEOTIDE SEQUENCE [LARGE SCALE GENOMIC DNA]</scope>
    <source>
        <strain evidence="2 3">ATCC 23134</strain>
    </source>
</reference>
<organism evidence="2 3">
    <name type="scientific">Microscilla marina ATCC 23134</name>
    <dbReference type="NCBI Taxonomy" id="313606"/>
    <lineage>
        <taxon>Bacteria</taxon>
        <taxon>Pseudomonadati</taxon>
        <taxon>Bacteroidota</taxon>
        <taxon>Cytophagia</taxon>
        <taxon>Cytophagales</taxon>
        <taxon>Microscillaceae</taxon>
        <taxon>Microscilla</taxon>
    </lineage>
</organism>
<dbReference type="AlphaFoldDB" id="A1ZQH9"/>
<dbReference type="Gene3D" id="1.20.120.450">
    <property type="entry name" value="dinb family like domain"/>
    <property type="match status" value="1"/>
</dbReference>
<comment type="caution">
    <text evidence="2">The sequence shown here is derived from an EMBL/GenBank/DDBJ whole genome shotgun (WGS) entry which is preliminary data.</text>
</comment>
<name>A1ZQH9_MICM2</name>
<dbReference type="OrthoDB" id="1524454at2"/>
<keyword evidence="3" id="KW-1185">Reference proteome</keyword>
<feature type="domain" description="DinB-like" evidence="1">
    <location>
        <begin position="14"/>
        <end position="181"/>
    </location>
</feature>
<proteinExistence type="predicted"/>
<dbReference type="EMBL" id="AAWS01000024">
    <property type="protein sequence ID" value="EAY27351.1"/>
    <property type="molecule type" value="Genomic_DNA"/>
</dbReference>
<dbReference type="InterPro" id="IPR024775">
    <property type="entry name" value="DinB-like"/>
</dbReference>